<dbReference type="EMBL" id="LGRX02003885">
    <property type="protein sequence ID" value="KAK3281327.1"/>
    <property type="molecule type" value="Genomic_DNA"/>
</dbReference>
<proteinExistence type="predicted"/>
<accession>A0AAE0LDQ6</accession>
<dbReference type="Proteomes" id="UP001190700">
    <property type="component" value="Unassembled WGS sequence"/>
</dbReference>
<evidence type="ECO:0000313" key="2">
    <source>
        <dbReference type="Proteomes" id="UP001190700"/>
    </source>
</evidence>
<comment type="caution">
    <text evidence="1">The sequence shown here is derived from an EMBL/GenBank/DDBJ whole genome shotgun (WGS) entry which is preliminary data.</text>
</comment>
<sequence>MGEITTLNAISYPEDVKTRLKVHKNMAGLFVKFDGNRLAEVRRNTPVVLEHLYTTVTRSLNTPKLDSKKQVKCHDGALKAIAGITHLTKRLWGCAWCSFRCITLPEDLQALLLHGMHPASGCDALGKVLCEANKDTLVVGQKSISPCTYPVERYSGDPGQVVMDPFMGSGSCGVASYLDGTDAEEEYLPP</sequence>
<gene>
    <name evidence="1" type="ORF">CYMTET_10881</name>
</gene>
<evidence type="ECO:0000313" key="1">
    <source>
        <dbReference type="EMBL" id="KAK3281327.1"/>
    </source>
</evidence>
<protein>
    <submittedName>
        <fullName evidence="1">Uncharacterized protein</fullName>
    </submittedName>
</protein>
<organism evidence="1 2">
    <name type="scientific">Cymbomonas tetramitiformis</name>
    <dbReference type="NCBI Taxonomy" id="36881"/>
    <lineage>
        <taxon>Eukaryota</taxon>
        <taxon>Viridiplantae</taxon>
        <taxon>Chlorophyta</taxon>
        <taxon>Pyramimonadophyceae</taxon>
        <taxon>Pyramimonadales</taxon>
        <taxon>Pyramimonadaceae</taxon>
        <taxon>Cymbomonas</taxon>
    </lineage>
</organism>
<reference evidence="1 2" key="1">
    <citation type="journal article" date="2015" name="Genome Biol. Evol.">
        <title>Comparative Genomics of a Bacterivorous Green Alga Reveals Evolutionary Causalities and Consequences of Phago-Mixotrophic Mode of Nutrition.</title>
        <authorList>
            <person name="Burns J.A."/>
            <person name="Paasch A."/>
            <person name="Narechania A."/>
            <person name="Kim E."/>
        </authorList>
    </citation>
    <scope>NUCLEOTIDE SEQUENCE [LARGE SCALE GENOMIC DNA]</scope>
    <source>
        <strain evidence="1 2">PLY_AMNH</strain>
    </source>
</reference>
<dbReference type="AlphaFoldDB" id="A0AAE0LDQ6"/>
<keyword evidence="2" id="KW-1185">Reference proteome</keyword>
<name>A0AAE0LDQ6_9CHLO</name>